<name>A0A3M7QSJ9_BRAPC</name>
<protein>
    <submittedName>
        <fullName evidence="1">Uncharacterized protein</fullName>
    </submittedName>
</protein>
<gene>
    <name evidence="1" type="ORF">BpHYR1_029443</name>
</gene>
<dbReference type="Proteomes" id="UP000276133">
    <property type="component" value="Unassembled WGS sequence"/>
</dbReference>
<organism evidence="1 2">
    <name type="scientific">Brachionus plicatilis</name>
    <name type="common">Marine rotifer</name>
    <name type="synonym">Brachionus muelleri</name>
    <dbReference type="NCBI Taxonomy" id="10195"/>
    <lineage>
        <taxon>Eukaryota</taxon>
        <taxon>Metazoa</taxon>
        <taxon>Spiralia</taxon>
        <taxon>Gnathifera</taxon>
        <taxon>Rotifera</taxon>
        <taxon>Eurotatoria</taxon>
        <taxon>Monogononta</taxon>
        <taxon>Pseudotrocha</taxon>
        <taxon>Ploima</taxon>
        <taxon>Brachionidae</taxon>
        <taxon>Brachionus</taxon>
    </lineage>
</organism>
<evidence type="ECO:0000313" key="1">
    <source>
        <dbReference type="EMBL" id="RNA14292.1"/>
    </source>
</evidence>
<dbReference type="EMBL" id="REGN01005215">
    <property type="protein sequence ID" value="RNA14292.1"/>
    <property type="molecule type" value="Genomic_DNA"/>
</dbReference>
<accession>A0A3M7QSJ9</accession>
<evidence type="ECO:0000313" key="2">
    <source>
        <dbReference type="Proteomes" id="UP000276133"/>
    </source>
</evidence>
<dbReference type="AlphaFoldDB" id="A0A3M7QSJ9"/>
<reference evidence="1 2" key="1">
    <citation type="journal article" date="2018" name="Sci. Rep.">
        <title>Genomic signatures of local adaptation to the degree of environmental predictability in rotifers.</title>
        <authorList>
            <person name="Franch-Gras L."/>
            <person name="Hahn C."/>
            <person name="Garcia-Roger E.M."/>
            <person name="Carmona M.J."/>
            <person name="Serra M."/>
            <person name="Gomez A."/>
        </authorList>
    </citation>
    <scope>NUCLEOTIDE SEQUENCE [LARGE SCALE GENOMIC DNA]</scope>
    <source>
        <strain evidence="1">HYR1</strain>
    </source>
</reference>
<comment type="caution">
    <text evidence="1">The sequence shown here is derived from an EMBL/GenBank/DDBJ whole genome shotgun (WGS) entry which is preliminary data.</text>
</comment>
<sequence length="86" mass="10506">MSNLSHFCNSWLKENIKSNHNKLRFHTNLYVLDLKKLCFEFLKNYCNLLHIKKFIYTWKSGLGLDLRLTFWFDSIILFIEKVLNEY</sequence>
<proteinExistence type="predicted"/>
<keyword evidence="2" id="KW-1185">Reference proteome</keyword>